<evidence type="ECO:0000313" key="3">
    <source>
        <dbReference type="Proteomes" id="UP001172743"/>
    </source>
</evidence>
<comment type="caution">
    <text evidence="2">The sequence shown here is derived from an EMBL/GenBank/DDBJ whole genome shotgun (WGS) entry which is preliminary data.</text>
</comment>
<name>A0ABT8GQ10_9BACL</name>
<keyword evidence="1" id="KW-0472">Membrane</keyword>
<sequence length="83" mass="9146">MTEYNRDELIQIIQMLAGLLLFSGYALTLDYFFGDVKTFSLFGSGLGLAIILACWIGRNHLAFIVSSVSMSLVLSIFYTLGAI</sequence>
<evidence type="ECO:0000313" key="2">
    <source>
        <dbReference type="EMBL" id="MDN4493396.1"/>
    </source>
</evidence>
<feature type="transmembrane region" description="Helical" evidence="1">
    <location>
        <begin position="39"/>
        <end position="56"/>
    </location>
</feature>
<feature type="transmembrane region" description="Helical" evidence="1">
    <location>
        <begin position="12"/>
        <end position="33"/>
    </location>
</feature>
<accession>A0ABT8GQ10</accession>
<dbReference type="EMBL" id="JAUHTQ010000004">
    <property type="protein sequence ID" value="MDN4493396.1"/>
    <property type="molecule type" value="Genomic_DNA"/>
</dbReference>
<keyword evidence="1" id="KW-0812">Transmembrane</keyword>
<evidence type="ECO:0000256" key="1">
    <source>
        <dbReference type="SAM" id="Phobius"/>
    </source>
</evidence>
<feature type="transmembrane region" description="Helical" evidence="1">
    <location>
        <begin position="61"/>
        <end position="80"/>
    </location>
</feature>
<dbReference type="Proteomes" id="UP001172743">
    <property type="component" value="Unassembled WGS sequence"/>
</dbReference>
<gene>
    <name evidence="2" type="ORF">QYB95_07600</name>
</gene>
<dbReference type="RefSeq" id="WP_301137704.1">
    <property type="nucleotide sequence ID" value="NZ_JAUHTQ010000004.1"/>
</dbReference>
<protein>
    <submittedName>
        <fullName evidence="2">Uncharacterized protein</fullName>
    </submittedName>
</protein>
<keyword evidence="1" id="KW-1133">Transmembrane helix</keyword>
<reference evidence="2" key="1">
    <citation type="submission" date="2023-07" db="EMBL/GenBank/DDBJ databases">
        <title>Ureibacillus sp. isolated from freshwater well.</title>
        <authorList>
            <person name="Kirdat K."/>
            <person name="Bhatt A."/>
            <person name="Teware R."/>
            <person name="Bhavsar Y."/>
            <person name="Yadav A."/>
        </authorList>
    </citation>
    <scope>NUCLEOTIDE SEQUENCE</scope>
    <source>
        <strain evidence="2">BA0131</strain>
    </source>
</reference>
<keyword evidence="3" id="KW-1185">Reference proteome</keyword>
<proteinExistence type="predicted"/>
<organism evidence="2 3">
    <name type="scientific">Ureibacillus aquaedulcis</name>
    <dbReference type="NCBI Taxonomy" id="3058421"/>
    <lineage>
        <taxon>Bacteria</taxon>
        <taxon>Bacillati</taxon>
        <taxon>Bacillota</taxon>
        <taxon>Bacilli</taxon>
        <taxon>Bacillales</taxon>
        <taxon>Caryophanaceae</taxon>
        <taxon>Ureibacillus</taxon>
    </lineage>
</organism>